<dbReference type="InterPro" id="IPR011989">
    <property type="entry name" value="ARM-like"/>
</dbReference>
<evidence type="ECO:0000256" key="3">
    <source>
        <dbReference type="ARBA" id="ARBA00022737"/>
    </source>
</evidence>
<evidence type="ECO:0000256" key="4">
    <source>
        <dbReference type="ARBA" id="ARBA00022927"/>
    </source>
</evidence>
<comment type="similarity">
    <text evidence="1 5">Belongs to the importin alpha family.</text>
</comment>
<dbReference type="SMART" id="SM00185">
    <property type="entry name" value="ARM"/>
    <property type="match status" value="8"/>
</dbReference>
<dbReference type="GO" id="GO:0061608">
    <property type="term" value="F:nuclear import signal receptor activity"/>
    <property type="evidence" value="ECO:0007669"/>
    <property type="project" value="InterPro"/>
</dbReference>
<dbReference type="FunFam" id="1.25.10.10:FF:000009">
    <property type="entry name" value="Importin subunit alpha"/>
    <property type="match status" value="1"/>
</dbReference>
<feature type="repeat" description="ARM" evidence="6">
    <location>
        <begin position="125"/>
        <end position="168"/>
    </location>
</feature>
<dbReference type="PROSITE" id="PS50176">
    <property type="entry name" value="ARM_REPEAT"/>
    <property type="match status" value="2"/>
</dbReference>
<dbReference type="PANTHER" id="PTHR23316">
    <property type="entry name" value="IMPORTIN ALPHA"/>
    <property type="match status" value="1"/>
</dbReference>
<evidence type="ECO:0000256" key="6">
    <source>
        <dbReference type="PROSITE-ProRule" id="PRU00259"/>
    </source>
</evidence>
<dbReference type="Proteomes" id="UP000031737">
    <property type="component" value="Unassembled WGS sequence"/>
</dbReference>
<accession>A0A061IWX3</accession>
<feature type="region of interest" description="Disordered" evidence="7">
    <location>
        <begin position="1"/>
        <end position="40"/>
    </location>
</feature>
<dbReference type="InterPro" id="IPR024931">
    <property type="entry name" value="Importin_alpha"/>
</dbReference>
<evidence type="ECO:0000256" key="5">
    <source>
        <dbReference type="PIRNR" id="PIRNR005673"/>
    </source>
</evidence>
<dbReference type="InterPro" id="IPR032413">
    <property type="entry name" value="Arm_3"/>
</dbReference>
<dbReference type="Pfam" id="PF00514">
    <property type="entry name" value="Arm"/>
    <property type="match status" value="6"/>
</dbReference>
<keyword evidence="3" id="KW-0677">Repeat</keyword>
<feature type="repeat" description="ARM" evidence="6">
    <location>
        <begin position="210"/>
        <end position="239"/>
    </location>
</feature>
<dbReference type="InterPro" id="IPR016024">
    <property type="entry name" value="ARM-type_fold"/>
</dbReference>
<comment type="caution">
    <text evidence="8">The sequence shown here is derived from an EMBL/GenBank/DDBJ whole genome shotgun (WGS) entry which is preliminary data.</text>
</comment>
<dbReference type="AlphaFoldDB" id="A0A061IWX3"/>
<evidence type="ECO:0000256" key="2">
    <source>
        <dbReference type="ARBA" id="ARBA00022448"/>
    </source>
</evidence>
<dbReference type="SUPFAM" id="SSF48371">
    <property type="entry name" value="ARM repeat"/>
    <property type="match status" value="1"/>
</dbReference>
<evidence type="ECO:0000256" key="7">
    <source>
        <dbReference type="SAM" id="MobiDB-lite"/>
    </source>
</evidence>
<evidence type="ECO:0000313" key="8">
    <source>
        <dbReference type="EMBL" id="ESL07179.1"/>
    </source>
</evidence>
<dbReference type="GO" id="GO:0006606">
    <property type="term" value="P:protein import into nucleus"/>
    <property type="evidence" value="ECO:0007669"/>
    <property type="project" value="InterPro"/>
</dbReference>
<dbReference type="OrthoDB" id="29145at2759"/>
<dbReference type="GO" id="GO:0005737">
    <property type="term" value="C:cytoplasm"/>
    <property type="evidence" value="ECO:0007669"/>
    <property type="project" value="InterPro"/>
</dbReference>
<proteinExistence type="inferred from homology"/>
<gene>
    <name evidence="8" type="ORF">TRSC58_05138</name>
</gene>
<dbReference type="GO" id="GO:0005634">
    <property type="term" value="C:nucleus"/>
    <property type="evidence" value="ECO:0007669"/>
    <property type="project" value="UniProtKB-ARBA"/>
</dbReference>
<keyword evidence="2 5" id="KW-0813">Transport</keyword>
<evidence type="ECO:0000313" key="9">
    <source>
        <dbReference type="Proteomes" id="UP000031737"/>
    </source>
</evidence>
<dbReference type="Gene3D" id="1.25.10.10">
    <property type="entry name" value="Leucine-rich Repeat Variant"/>
    <property type="match status" value="1"/>
</dbReference>
<dbReference type="EMBL" id="AUPL01005138">
    <property type="protein sequence ID" value="ESL07179.1"/>
    <property type="molecule type" value="Genomic_DNA"/>
</dbReference>
<keyword evidence="4 5" id="KW-0653">Protein transport</keyword>
<keyword evidence="9" id="KW-1185">Reference proteome</keyword>
<dbReference type="PIRSF" id="PIRSF005673">
    <property type="entry name" value="Importin_alpha"/>
    <property type="match status" value="1"/>
</dbReference>
<dbReference type="Pfam" id="PF16186">
    <property type="entry name" value="Arm_3"/>
    <property type="match status" value="1"/>
</dbReference>
<dbReference type="VEuPathDB" id="TriTrypDB:TRSC58_05138"/>
<reference evidence="8 9" key="1">
    <citation type="submission" date="2013-07" db="EMBL/GenBank/DDBJ databases">
        <authorList>
            <person name="Stoco P.H."/>
            <person name="Wagner G."/>
            <person name="Gerber A."/>
            <person name="Zaha A."/>
            <person name="Thompson C."/>
            <person name="Bartholomeu D.C."/>
            <person name="Luckemeyer D.D."/>
            <person name="Bahia D."/>
            <person name="Loreto E."/>
            <person name="Prestes E.B."/>
            <person name="Lima F.M."/>
            <person name="Rodrigues-Luiz G."/>
            <person name="Vallejo G.A."/>
            <person name="Filho J.F."/>
            <person name="Monteiro K.M."/>
            <person name="Tyler K.M."/>
            <person name="de Almeida L.G."/>
            <person name="Ortiz M.F."/>
            <person name="Siervo M.A."/>
            <person name="de Moraes M.H."/>
            <person name="Cunha O.L."/>
            <person name="Mendonca-Neto R."/>
            <person name="Silva R."/>
            <person name="Teixeira S.M."/>
            <person name="Murta S.M."/>
            <person name="Sincero T.C."/>
            <person name="Mendes T.A."/>
            <person name="Urmenyi T.P."/>
            <person name="Silva V.G."/>
            <person name="da Rocha W.D."/>
            <person name="Andersson B."/>
            <person name="Romanha A.J."/>
            <person name="Steindel M."/>
            <person name="de Vasconcelos A.T."/>
            <person name="Grisard E.C."/>
        </authorList>
    </citation>
    <scope>NUCLEOTIDE SEQUENCE [LARGE SCALE GENOMIC DNA]</scope>
    <source>
        <strain evidence="8 9">SC58</strain>
    </source>
</reference>
<protein>
    <recommendedName>
        <fullName evidence="5">Importin subunit alpha</fullName>
    </recommendedName>
</protein>
<sequence length="535" mass="58164">MFSGQSDKPKGAKQTPSVKAGAERRQRQMISVRQKAHGEVMKHVREDHTSAVGGAPTPANGEPVTAWSFNSSTTPEDVPKELLPEFVRMVIEGQSDEEVYQGVLMIRKLLAVELNPPHDEVTQSGVIPYLVNLMDRFEAPQLQFEAAWALTNVAAGTSKSTNILVESGVVPRFVALLRSEHADCRDQGAWGIGNIAGEGVSCRNVSLQCNALPHLIELLMDPEQPINVVRNATWALSNLVRGKPPPPLEQVSIALPVLCRLIHHTEKEVVVDAGWAISYISDGPKERVQAVIDSGVVPRVVEFLSSSCTPLQTSGIRTVGNIASGDDTQTQVLINCGVLPLFGSLLMHPRREIRKETCWTISNIAAGSPLQIDALIASDIFPVVISNCLVSNELDVRKEAVWAIANITLCGIAPHLRYLLQCNVIPPLCDVLATHEPRILTVALEAILGFLQIGDDEYKSGMTDRNMVAEAIMECGGVDSIERIQSYTDNNVYCLALSILETYFNVEDGAPNGGFETSMEFGDITANQPNAGFDF</sequence>
<dbReference type="InterPro" id="IPR000225">
    <property type="entry name" value="Armadillo"/>
</dbReference>
<organism evidence="8 9">
    <name type="scientific">Trypanosoma rangeli SC58</name>
    <dbReference type="NCBI Taxonomy" id="429131"/>
    <lineage>
        <taxon>Eukaryota</taxon>
        <taxon>Discoba</taxon>
        <taxon>Euglenozoa</taxon>
        <taxon>Kinetoplastea</taxon>
        <taxon>Metakinetoplastina</taxon>
        <taxon>Trypanosomatida</taxon>
        <taxon>Trypanosomatidae</taxon>
        <taxon>Trypanosoma</taxon>
        <taxon>Herpetosoma</taxon>
    </lineage>
</organism>
<name>A0A061IWX3_TRYRA</name>
<evidence type="ECO:0000256" key="1">
    <source>
        <dbReference type="ARBA" id="ARBA00010394"/>
    </source>
</evidence>